<accession>A0A380TSA2</accession>
<keyword evidence="1" id="KW-0378">Hydrolase</keyword>
<gene>
    <name evidence="1" type="primary">cobC_1</name>
    <name evidence="1" type="ORF">NCTC10801_01418</name>
</gene>
<evidence type="ECO:0000313" key="2">
    <source>
        <dbReference type="Proteomes" id="UP000254649"/>
    </source>
</evidence>
<dbReference type="InterPro" id="IPR029033">
    <property type="entry name" value="His_PPase_superfam"/>
</dbReference>
<organism evidence="1 2">
    <name type="scientific">[Actinobacillus] rossii</name>
    <dbReference type="NCBI Taxonomy" id="123820"/>
    <lineage>
        <taxon>Bacteria</taxon>
        <taxon>Pseudomonadati</taxon>
        <taxon>Pseudomonadota</taxon>
        <taxon>Gammaproteobacteria</taxon>
        <taxon>Pasteurellales</taxon>
        <taxon>Pasteurellaceae</taxon>
    </lineage>
</organism>
<dbReference type="CDD" id="cd07067">
    <property type="entry name" value="HP_PGM_like"/>
    <property type="match status" value="1"/>
</dbReference>
<reference evidence="1 2" key="1">
    <citation type="submission" date="2018-06" db="EMBL/GenBank/DDBJ databases">
        <authorList>
            <consortium name="Pathogen Informatics"/>
            <person name="Doyle S."/>
        </authorList>
    </citation>
    <scope>NUCLEOTIDE SEQUENCE [LARGE SCALE GENOMIC DNA]</scope>
    <source>
        <strain evidence="1 2">NCTC10801</strain>
    </source>
</reference>
<dbReference type="Pfam" id="PF00300">
    <property type="entry name" value="His_Phos_1"/>
    <property type="match status" value="1"/>
</dbReference>
<dbReference type="InterPro" id="IPR050275">
    <property type="entry name" value="PGM_Phosphatase"/>
</dbReference>
<dbReference type="AlphaFoldDB" id="A0A380TSA2"/>
<dbReference type="PANTHER" id="PTHR48100">
    <property type="entry name" value="BROAD-SPECIFICITY PHOSPHATASE YOR283W-RELATED"/>
    <property type="match status" value="1"/>
</dbReference>
<dbReference type="EMBL" id="UFRQ01000003">
    <property type="protein sequence ID" value="SUT91257.1"/>
    <property type="molecule type" value="Genomic_DNA"/>
</dbReference>
<keyword evidence="2" id="KW-1185">Reference proteome</keyword>
<protein>
    <submittedName>
        <fullName evidence="1">Alpha-ribazole phosphatase</fullName>
        <ecNumber evidence="1">3.1.3.73</ecNumber>
    </submittedName>
</protein>
<dbReference type="SUPFAM" id="SSF53254">
    <property type="entry name" value="Phosphoglycerate mutase-like"/>
    <property type="match status" value="1"/>
</dbReference>
<dbReference type="EC" id="3.1.3.73" evidence="1"/>
<evidence type="ECO:0000313" key="1">
    <source>
        <dbReference type="EMBL" id="SUT91257.1"/>
    </source>
</evidence>
<dbReference type="SMART" id="SM00855">
    <property type="entry name" value="PGAM"/>
    <property type="match status" value="1"/>
</dbReference>
<dbReference type="InterPro" id="IPR013078">
    <property type="entry name" value="His_Pase_superF_clade-1"/>
</dbReference>
<proteinExistence type="predicted"/>
<name>A0A380TSA2_9PAST</name>
<dbReference type="OrthoDB" id="9082843at2"/>
<dbReference type="Proteomes" id="UP000254649">
    <property type="component" value="Unassembled WGS sequence"/>
</dbReference>
<sequence length="204" mass="23560">MKTIYLVRHAESLANSGGRSLPDREIPLSETGQKQAENLITRLPAIPYIFTSEFLRTQQTAAPYLSHWHLNAQPLAELNEFSYLPLEWINNITAEQRYPISAAYWARANPFEKCCQNTDSFAEFSQRVDDFLVNATNFPEQTLCFTHGIWIAMLTWKLLGFQTNTSDKMKQFRQFQAHLPMGNTAIWELQQNNQGNWQIRSSAL</sequence>
<dbReference type="GO" id="GO:0043755">
    <property type="term" value="F:alpha-ribazole phosphatase activity"/>
    <property type="evidence" value="ECO:0007669"/>
    <property type="project" value="UniProtKB-EC"/>
</dbReference>
<dbReference type="Gene3D" id="3.40.50.1240">
    <property type="entry name" value="Phosphoglycerate mutase-like"/>
    <property type="match status" value="1"/>
</dbReference>